<dbReference type="PANTHER" id="PTHR10835">
    <property type="entry name" value="SQUALENE MONOOXYGENASE"/>
    <property type="match status" value="1"/>
</dbReference>
<evidence type="ECO:0000256" key="9">
    <source>
        <dbReference type="ARBA" id="ARBA00022989"/>
    </source>
</evidence>
<dbReference type="PANTHER" id="PTHR10835:SF0">
    <property type="entry name" value="SQUALENE MONOOXYGENASE"/>
    <property type="match status" value="1"/>
</dbReference>
<keyword evidence="11 12" id="KW-0472">Membrane</keyword>
<dbReference type="Gene3D" id="3.50.50.60">
    <property type="entry name" value="FAD/NAD(P)-binding domain"/>
    <property type="match status" value="1"/>
</dbReference>
<comment type="function">
    <text evidence="12">Catalyzes the stereospecific oxidation of squalene to (S)-2,3-epoxysqualene, and is considered to be a rate-limiting enzyme in steroid biosynthesis.</text>
</comment>
<evidence type="ECO:0000256" key="1">
    <source>
        <dbReference type="ARBA" id="ARBA00001974"/>
    </source>
</evidence>
<evidence type="ECO:0000256" key="8">
    <source>
        <dbReference type="ARBA" id="ARBA00022848"/>
    </source>
</evidence>
<dbReference type="Pfam" id="PF01266">
    <property type="entry name" value="DAO"/>
    <property type="match status" value="1"/>
</dbReference>
<evidence type="ECO:0000256" key="10">
    <source>
        <dbReference type="ARBA" id="ARBA00023002"/>
    </source>
</evidence>
<dbReference type="InterPro" id="IPR036188">
    <property type="entry name" value="FAD/NAD-bd_sf"/>
</dbReference>
<evidence type="ECO:0000256" key="2">
    <source>
        <dbReference type="ARBA" id="ARBA00004154"/>
    </source>
</evidence>
<dbReference type="AlphaFoldDB" id="A0A559M4B1"/>
<feature type="transmembrane region" description="Helical" evidence="12">
    <location>
        <begin position="200"/>
        <end position="219"/>
    </location>
</feature>
<evidence type="ECO:0000259" key="13">
    <source>
        <dbReference type="Pfam" id="PF01266"/>
    </source>
</evidence>
<feature type="transmembrane region" description="Helical" evidence="12">
    <location>
        <begin position="26"/>
        <end position="44"/>
    </location>
</feature>
<evidence type="ECO:0000256" key="4">
    <source>
        <dbReference type="ARBA" id="ARBA00012312"/>
    </source>
</evidence>
<gene>
    <name evidence="15" type="primary">ERG1</name>
    <name evidence="15" type="ORF">LAWI1_G007779</name>
</gene>
<sequence length="569" mass="62701">DWAGTLSWPIMDVQFAEGSKNHPYDVLIIGAGVVGSAAAVAFARQGRSVLLLERNLKEPDRIVGELLQPGGVAALEKLGLRGCLEGIDAIPAKGYEIYYRGESITFFYPPVDVTERAEFTGGRGQNSEPAVATLHEKFTATKKRPEGRSFHHGRFVMNLRMEAAREENVKVVEATAKELLRNGDKFIGVKGLTGDKTEQTVCIMISIYFISCAFVGVYFNQTGTNFRGATARQALPVCCQQSSVFNVFRSRIPQTHKEDSQLTHSKYFSHLTIVVDGQASNFRSHCHNRKPISRSRFWSLELIDAKLPNYARAYGIIGSETPVLICQIGAREARILIDVPDVINEAASATGGVKEYIRLSVIPTLPKTVQPAVETALKMGRLRSMPNSWLPADLNQTAGLLVLGDAMNMRHPLTGGGMTVGLKDVVLVSQLLTPQIVPSFQDTIFVLKQTKSFHSQRKAHSMSLNILAQALYTLFLADGVLFHPLRAENHVDDIYRSSTTNPSTRLHPLHQTWWFFCGGSRGGLSAVLGYFSTNSFWLQCSASEFLSTTAVQHQFGTCQVLLSSAPVYF</sequence>
<comment type="caution">
    <text evidence="15">The sequence shown here is derived from an EMBL/GenBank/DDBJ whole genome shotgun (WGS) entry which is preliminary data.</text>
</comment>
<dbReference type="GO" id="GO:0004506">
    <property type="term" value="F:squalene monooxygenase activity"/>
    <property type="evidence" value="ECO:0007669"/>
    <property type="project" value="UniProtKB-UniRule"/>
</dbReference>
<evidence type="ECO:0000259" key="14">
    <source>
        <dbReference type="Pfam" id="PF08491"/>
    </source>
</evidence>
<dbReference type="EC" id="1.14.14.17" evidence="4 12"/>
<dbReference type="GO" id="GO:0050660">
    <property type="term" value="F:flavin adenine dinucleotide binding"/>
    <property type="evidence" value="ECO:0007669"/>
    <property type="project" value="UniProtKB-UniRule"/>
</dbReference>
<dbReference type="PRINTS" id="PR00420">
    <property type="entry name" value="RNGMNOXGNASE"/>
</dbReference>
<keyword evidence="12" id="KW-0256">Endoplasmic reticulum</keyword>
<feature type="domain" description="FAD dependent oxidoreductase" evidence="13">
    <location>
        <begin position="25"/>
        <end position="191"/>
    </location>
</feature>
<evidence type="ECO:0000256" key="12">
    <source>
        <dbReference type="RuleBase" id="RU367121"/>
    </source>
</evidence>
<evidence type="ECO:0000256" key="7">
    <source>
        <dbReference type="ARBA" id="ARBA00022827"/>
    </source>
</evidence>
<evidence type="ECO:0000256" key="6">
    <source>
        <dbReference type="ARBA" id="ARBA00022692"/>
    </source>
</evidence>
<dbReference type="InterPro" id="IPR013698">
    <property type="entry name" value="Squalene_epoxidase"/>
</dbReference>
<dbReference type="Pfam" id="PF08491">
    <property type="entry name" value="SE"/>
    <property type="match status" value="1"/>
</dbReference>
<dbReference type="EMBL" id="QGML01002148">
    <property type="protein sequence ID" value="TVY87800.1"/>
    <property type="molecule type" value="Genomic_DNA"/>
</dbReference>
<keyword evidence="15" id="KW-0503">Monooxygenase</keyword>
<evidence type="ECO:0000256" key="3">
    <source>
        <dbReference type="ARBA" id="ARBA00008802"/>
    </source>
</evidence>
<dbReference type="GO" id="GO:0005789">
    <property type="term" value="C:endoplasmic reticulum membrane"/>
    <property type="evidence" value="ECO:0007669"/>
    <property type="project" value="UniProtKB-SubCell"/>
</dbReference>
<keyword evidence="7 12" id="KW-0274">FAD</keyword>
<protein>
    <recommendedName>
        <fullName evidence="4 12">Squalene monooxygenase</fullName>
        <ecNumber evidence="4 12">1.14.14.17</ecNumber>
    </recommendedName>
</protein>
<comment type="cofactor">
    <cofactor evidence="1 12">
        <name>FAD</name>
        <dbReference type="ChEBI" id="CHEBI:57692"/>
    </cofactor>
</comment>
<comment type="catalytic activity">
    <reaction evidence="12">
        <text>squalene + reduced [NADPH--hemoprotein reductase] + O2 = (S)-2,3-epoxysqualene + oxidized [NADPH--hemoprotein reductase] + H2O + H(+)</text>
        <dbReference type="Rhea" id="RHEA:25282"/>
        <dbReference type="Rhea" id="RHEA-COMP:11964"/>
        <dbReference type="Rhea" id="RHEA-COMP:11965"/>
        <dbReference type="ChEBI" id="CHEBI:15377"/>
        <dbReference type="ChEBI" id="CHEBI:15378"/>
        <dbReference type="ChEBI" id="CHEBI:15379"/>
        <dbReference type="ChEBI" id="CHEBI:15440"/>
        <dbReference type="ChEBI" id="CHEBI:15441"/>
        <dbReference type="ChEBI" id="CHEBI:57618"/>
        <dbReference type="ChEBI" id="CHEBI:58210"/>
        <dbReference type="EC" id="1.14.14.17"/>
    </reaction>
</comment>
<keyword evidence="6 12" id="KW-0812">Transmembrane</keyword>
<feature type="non-terminal residue" evidence="15">
    <location>
        <position position="1"/>
    </location>
</feature>
<dbReference type="InterPro" id="IPR040125">
    <property type="entry name" value="Squalene_monox"/>
</dbReference>
<evidence type="ECO:0000256" key="5">
    <source>
        <dbReference type="ARBA" id="ARBA00022630"/>
    </source>
</evidence>
<proteinExistence type="inferred from homology"/>
<comment type="subcellular location">
    <subcellularLocation>
        <location evidence="12">Endoplasmic reticulum membrane</location>
        <topology evidence="12">Multi-pass membrane protein</topology>
    </subcellularLocation>
    <subcellularLocation>
        <location evidence="2">Microsome membrane</location>
        <topology evidence="2">Multi-pass membrane protein</topology>
    </subcellularLocation>
</comment>
<feature type="domain" description="Squalene epoxidase" evidence="14">
    <location>
        <begin position="269"/>
        <end position="483"/>
    </location>
</feature>
<keyword evidence="10 12" id="KW-0560">Oxidoreductase</keyword>
<dbReference type="Proteomes" id="UP000315522">
    <property type="component" value="Unassembled WGS sequence"/>
</dbReference>
<keyword evidence="9 12" id="KW-1133">Transmembrane helix</keyword>
<comment type="similarity">
    <text evidence="3 12">Belongs to the squalene monooxygenase family.</text>
</comment>
<dbReference type="InterPro" id="IPR006076">
    <property type="entry name" value="FAD-dep_OxRdtase"/>
</dbReference>
<evidence type="ECO:0000256" key="11">
    <source>
        <dbReference type="ARBA" id="ARBA00023136"/>
    </source>
</evidence>
<dbReference type="SUPFAM" id="SSF51905">
    <property type="entry name" value="FAD/NAD(P)-binding domain"/>
    <property type="match status" value="1"/>
</dbReference>
<evidence type="ECO:0000313" key="15">
    <source>
        <dbReference type="EMBL" id="TVY87800.1"/>
    </source>
</evidence>
<accession>A0A559M4B1</accession>
<dbReference type="GO" id="GO:0006696">
    <property type="term" value="P:ergosterol biosynthetic process"/>
    <property type="evidence" value="ECO:0007669"/>
    <property type="project" value="TreeGrafter"/>
</dbReference>
<keyword evidence="16" id="KW-1185">Reference proteome</keyword>
<keyword evidence="8" id="KW-0492">Microsome</keyword>
<reference evidence="15 16" key="1">
    <citation type="submission" date="2018-05" db="EMBL/GenBank/DDBJ databases">
        <title>Genome sequencing and assembly of the regulated plant pathogen Lachnellula willkommii and related sister species for the development of diagnostic species identification markers.</title>
        <authorList>
            <person name="Giroux E."/>
            <person name="Bilodeau G."/>
        </authorList>
    </citation>
    <scope>NUCLEOTIDE SEQUENCE [LARGE SCALE GENOMIC DNA]</scope>
    <source>
        <strain evidence="15 16">CBS 172.35</strain>
    </source>
</reference>
<keyword evidence="5 12" id="KW-0285">Flavoprotein</keyword>
<organism evidence="15 16">
    <name type="scientific">Lachnellula willkommii</name>
    <dbReference type="NCBI Taxonomy" id="215461"/>
    <lineage>
        <taxon>Eukaryota</taxon>
        <taxon>Fungi</taxon>
        <taxon>Dikarya</taxon>
        <taxon>Ascomycota</taxon>
        <taxon>Pezizomycotina</taxon>
        <taxon>Leotiomycetes</taxon>
        <taxon>Helotiales</taxon>
        <taxon>Lachnaceae</taxon>
        <taxon>Lachnellula</taxon>
    </lineage>
</organism>
<evidence type="ECO:0000313" key="16">
    <source>
        <dbReference type="Proteomes" id="UP000315522"/>
    </source>
</evidence>
<name>A0A559M4B1_9HELO</name>
<dbReference type="UniPathway" id="UPA00767">
    <property type="reaction ID" value="UER00752"/>
</dbReference>